<dbReference type="InterPro" id="IPR050541">
    <property type="entry name" value="LRR_TM_domain-containing"/>
</dbReference>
<name>A0A9Q0RVN3_9DIPT</name>
<reference evidence="4" key="1">
    <citation type="submission" date="2022-07" db="EMBL/GenBank/DDBJ databases">
        <authorList>
            <person name="Trinca V."/>
            <person name="Uliana J.V.C."/>
            <person name="Torres T.T."/>
            <person name="Ward R.J."/>
            <person name="Monesi N."/>
        </authorList>
    </citation>
    <scope>NUCLEOTIDE SEQUENCE</scope>
    <source>
        <strain evidence="4">HSMRA1968</strain>
        <tissue evidence="4">Whole embryos</tissue>
    </source>
</reference>
<dbReference type="PANTHER" id="PTHR24369">
    <property type="entry name" value="ANTIGEN BSP, PUTATIVE-RELATED"/>
    <property type="match status" value="1"/>
</dbReference>
<organism evidence="4 5">
    <name type="scientific">Pseudolycoriella hygida</name>
    <dbReference type="NCBI Taxonomy" id="35572"/>
    <lineage>
        <taxon>Eukaryota</taxon>
        <taxon>Metazoa</taxon>
        <taxon>Ecdysozoa</taxon>
        <taxon>Arthropoda</taxon>
        <taxon>Hexapoda</taxon>
        <taxon>Insecta</taxon>
        <taxon>Pterygota</taxon>
        <taxon>Neoptera</taxon>
        <taxon>Endopterygota</taxon>
        <taxon>Diptera</taxon>
        <taxon>Nematocera</taxon>
        <taxon>Sciaroidea</taxon>
        <taxon>Sciaridae</taxon>
        <taxon>Pseudolycoriella</taxon>
    </lineage>
</organism>
<dbReference type="OrthoDB" id="7733317at2759"/>
<evidence type="ECO:0000256" key="2">
    <source>
        <dbReference type="ARBA" id="ARBA00022729"/>
    </source>
</evidence>
<keyword evidence="5" id="KW-1185">Reference proteome</keyword>
<dbReference type="InterPro" id="IPR032675">
    <property type="entry name" value="LRR_dom_sf"/>
</dbReference>
<evidence type="ECO:0000256" key="1">
    <source>
        <dbReference type="ARBA" id="ARBA00022614"/>
    </source>
</evidence>
<dbReference type="SUPFAM" id="SSF52058">
    <property type="entry name" value="L domain-like"/>
    <property type="match status" value="1"/>
</dbReference>
<dbReference type="SMART" id="SM00369">
    <property type="entry name" value="LRR_TYP"/>
    <property type="match status" value="5"/>
</dbReference>
<dbReference type="GO" id="GO:0005886">
    <property type="term" value="C:plasma membrane"/>
    <property type="evidence" value="ECO:0007669"/>
    <property type="project" value="TreeGrafter"/>
</dbReference>
<keyword evidence="2" id="KW-0732">Signal</keyword>
<comment type="caution">
    <text evidence="4">The sequence shown here is derived from an EMBL/GenBank/DDBJ whole genome shotgun (WGS) entry which is preliminary data.</text>
</comment>
<dbReference type="Proteomes" id="UP001151699">
    <property type="component" value="Chromosome C"/>
</dbReference>
<dbReference type="Pfam" id="PF13855">
    <property type="entry name" value="LRR_8"/>
    <property type="match status" value="1"/>
</dbReference>
<dbReference type="AlphaFoldDB" id="A0A9Q0RVN3"/>
<sequence length="378" mass="42003">MGSIEKEVDHILPESLHIKRKTSVAVTFLLLVDILSPVFGGQCRFYSTDTDYACELSSARFLESTDQFVITGDHLPSFTNRDVTTIHTSTANPSHLRLIPSNITSATFSSCSNLIEIDVSINRINDVHVNAFGGLNALRQIRLNSNSISTLPPGTFNTVPTVEMIQLHTNNFETIPANVFHDLPSLLTLHLHTNRITRVQSNAFNNLPQLGTIWLNQNLISDIDSDAFISTQGLYQIYLQDNFISRLSSSTFGESTPRLRGIFLANNRIIAIETNFFQRGIRIEVFNIVNNLCASIAFDPTFANIPVLLQLCFRNWEDGTEITTTSSTTAAPTTTTGAPGTGLKTLPKFEIICFIRISEKVSTQHIPLRDALIKVENF</sequence>
<evidence type="ECO:0000313" key="5">
    <source>
        <dbReference type="Proteomes" id="UP001151699"/>
    </source>
</evidence>
<dbReference type="InterPro" id="IPR001611">
    <property type="entry name" value="Leu-rich_rpt"/>
</dbReference>
<evidence type="ECO:0000256" key="3">
    <source>
        <dbReference type="ARBA" id="ARBA00022737"/>
    </source>
</evidence>
<proteinExistence type="predicted"/>
<dbReference type="InterPro" id="IPR003591">
    <property type="entry name" value="Leu-rich_rpt_typical-subtyp"/>
</dbReference>
<dbReference type="Gene3D" id="3.80.10.10">
    <property type="entry name" value="Ribonuclease Inhibitor"/>
    <property type="match status" value="2"/>
</dbReference>
<protein>
    <submittedName>
        <fullName evidence="4">Leucine-rich repeat-containing protein 15</fullName>
    </submittedName>
</protein>
<keyword evidence="1" id="KW-0433">Leucine-rich repeat</keyword>
<dbReference type="EMBL" id="WJQU01000004">
    <property type="protein sequence ID" value="KAJ6635860.1"/>
    <property type="molecule type" value="Genomic_DNA"/>
</dbReference>
<accession>A0A9Q0RVN3</accession>
<dbReference type="PANTHER" id="PTHR24369:SF210">
    <property type="entry name" value="CHAOPTIN-RELATED"/>
    <property type="match status" value="1"/>
</dbReference>
<gene>
    <name evidence="4" type="primary">Lrrc15_10</name>
    <name evidence="4" type="ORF">Bhyg_14446</name>
</gene>
<evidence type="ECO:0000313" key="4">
    <source>
        <dbReference type="EMBL" id="KAJ6635860.1"/>
    </source>
</evidence>
<keyword evidence="3" id="KW-0677">Repeat</keyword>